<gene>
    <name evidence="10" type="ordered locus">KRH_01040</name>
</gene>
<organism evidence="10 11">
    <name type="scientific">Kocuria rhizophila (strain ATCC 9341 / DSM 348 / NBRC 103217 / DC2201)</name>
    <dbReference type="NCBI Taxonomy" id="378753"/>
    <lineage>
        <taxon>Bacteria</taxon>
        <taxon>Bacillati</taxon>
        <taxon>Actinomycetota</taxon>
        <taxon>Actinomycetes</taxon>
        <taxon>Micrococcales</taxon>
        <taxon>Micrococcaceae</taxon>
        <taxon>Kocuria</taxon>
    </lineage>
</organism>
<keyword evidence="6 9" id="KW-1133">Transmembrane helix</keyword>
<keyword evidence="7 9" id="KW-0472">Membrane</keyword>
<dbReference type="HOGENOM" id="CLU_012893_16_3_11"/>
<dbReference type="PANTHER" id="PTHR42893:SF46">
    <property type="entry name" value="PROTEIN DETOXIFICATION 44, CHLOROPLASTIC"/>
    <property type="match status" value="1"/>
</dbReference>
<dbReference type="AlphaFoldDB" id="B2GK52"/>
<evidence type="ECO:0000256" key="5">
    <source>
        <dbReference type="ARBA" id="ARBA00022692"/>
    </source>
</evidence>
<feature type="transmembrane region" description="Helical" evidence="9">
    <location>
        <begin position="214"/>
        <end position="233"/>
    </location>
</feature>
<dbReference type="GO" id="GO:0015297">
    <property type="term" value="F:antiporter activity"/>
    <property type="evidence" value="ECO:0007669"/>
    <property type="project" value="InterPro"/>
</dbReference>
<sequence>MPSSPAQQPTPDDPAQPVSDAPAPASDDHPASSRTATGPKSGRGAPGDPAASAPSRGPSLNRQILALAVPAFGALIAEPLFLLADSAIIGHLGTAELAGVGVASTLVQTVVGLMVFLAYSTTPAVARHLGAGRMADALRVGRDGLWTAAGLGILLAAVGAVVMPPVLRAMGAQGEVLDHATSYALWSLPGLVAMLVVLAAVGVLRGLQDTTTPLVVAGVGAAVNAGLNVALVYGADLGVAGAAIGTSITQWGMALTYLVMLGRRFRAEGVAVRTGWAGIRGHLTVGSWLMLRTLSLRVAILSTVVVATAQGAENLAAYQLTMTIFNFLAFALDALAIAAQALLGKELGARNLDRQEDRDAVRLLMRRLLRWGLGFGVVTGLLVGVLGPRLGFLFTDSQDVQALFGVSLLVVAVGQPVAAFVFVLDGVLIGAGDARYLALAGVVNLVVYLPLLWAVAQWGGAGAAGAVWLWLAYAGGYTGARAATLGWRIRGSRWMFAMA</sequence>
<dbReference type="InterPro" id="IPR048279">
    <property type="entry name" value="MdtK-like"/>
</dbReference>
<feature type="transmembrane region" description="Helical" evidence="9">
    <location>
        <begin position="144"/>
        <end position="163"/>
    </location>
</feature>
<feature type="compositionally biased region" description="Low complexity" evidence="8">
    <location>
        <begin position="1"/>
        <end position="25"/>
    </location>
</feature>
<feature type="transmembrane region" description="Helical" evidence="9">
    <location>
        <begin position="436"/>
        <end position="456"/>
    </location>
</feature>
<evidence type="ECO:0000313" key="10">
    <source>
        <dbReference type="EMBL" id="BAG28451.1"/>
    </source>
</evidence>
<protein>
    <submittedName>
        <fullName evidence="10">MatE family protein</fullName>
    </submittedName>
</protein>
<feature type="transmembrane region" description="Helical" evidence="9">
    <location>
        <begin position="183"/>
        <end position="207"/>
    </location>
</feature>
<dbReference type="GO" id="GO:0005886">
    <property type="term" value="C:plasma membrane"/>
    <property type="evidence" value="ECO:0007669"/>
    <property type="project" value="UniProtKB-SubCell"/>
</dbReference>
<dbReference type="Proteomes" id="UP000008838">
    <property type="component" value="Chromosome"/>
</dbReference>
<dbReference type="InterPro" id="IPR044644">
    <property type="entry name" value="DinF-like"/>
</dbReference>
<dbReference type="STRING" id="378753.KRH_01040"/>
<dbReference type="CDD" id="cd13136">
    <property type="entry name" value="MATE_DinF_like"/>
    <property type="match status" value="1"/>
</dbReference>
<evidence type="ECO:0000256" key="2">
    <source>
        <dbReference type="ARBA" id="ARBA00010199"/>
    </source>
</evidence>
<feature type="transmembrane region" description="Helical" evidence="9">
    <location>
        <begin position="402"/>
        <end position="424"/>
    </location>
</feature>
<feature type="transmembrane region" description="Helical" evidence="9">
    <location>
        <begin position="239"/>
        <end position="259"/>
    </location>
</feature>
<evidence type="ECO:0000313" key="11">
    <source>
        <dbReference type="Proteomes" id="UP000008838"/>
    </source>
</evidence>
<evidence type="ECO:0000256" key="3">
    <source>
        <dbReference type="ARBA" id="ARBA00022448"/>
    </source>
</evidence>
<feature type="transmembrane region" description="Helical" evidence="9">
    <location>
        <begin position="368"/>
        <end position="390"/>
    </location>
</feature>
<dbReference type="NCBIfam" id="TIGR00797">
    <property type="entry name" value="matE"/>
    <property type="match status" value="1"/>
</dbReference>
<name>B2GK52_KOCRD</name>
<dbReference type="eggNOG" id="COG0534">
    <property type="taxonomic scope" value="Bacteria"/>
</dbReference>
<reference evidence="10 11" key="1">
    <citation type="journal article" date="2008" name="J. Bacteriol.">
        <title>Complete genome sequence of the soil actinomycete Kocuria rhizophila.</title>
        <authorList>
            <person name="Takarada H."/>
            <person name="Sekine M."/>
            <person name="Kosugi H."/>
            <person name="Matsuo Y."/>
            <person name="Fujisawa T."/>
            <person name="Omata S."/>
            <person name="Kishi E."/>
            <person name="Shimizu A."/>
            <person name="Tsukatani N."/>
            <person name="Tanikawa S."/>
            <person name="Fujita N."/>
            <person name="Harayama S."/>
        </authorList>
    </citation>
    <scope>NUCLEOTIDE SEQUENCE [LARGE SCALE GENOMIC DNA]</scope>
    <source>
        <strain evidence="11">ATCC 9341 / DSM 348 / NBRC 103217 / DC2201</strain>
    </source>
</reference>
<evidence type="ECO:0000256" key="8">
    <source>
        <dbReference type="SAM" id="MobiDB-lite"/>
    </source>
</evidence>
<dbReference type="Pfam" id="PF01554">
    <property type="entry name" value="MatE"/>
    <property type="match status" value="2"/>
</dbReference>
<proteinExistence type="inferred from homology"/>
<evidence type="ECO:0000256" key="6">
    <source>
        <dbReference type="ARBA" id="ARBA00022989"/>
    </source>
</evidence>
<evidence type="ECO:0000256" key="4">
    <source>
        <dbReference type="ARBA" id="ARBA00022475"/>
    </source>
</evidence>
<feature type="transmembrane region" description="Helical" evidence="9">
    <location>
        <begin position="64"/>
        <end position="84"/>
    </location>
</feature>
<keyword evidence="3" id="KW-0813">Transport</keyword>
<feature type="transmembrane region" description="Helical" evidence="9">
    <location>
        <begin position="96"/>
        <end position="119"/>
    </location>
</feature>
<dbReference type="EMBL" id="AP009152">
    <property type="protein sequence ID" value="BAG28451.1"/>
    <property type="molecule type" value="Genomic_DNA"/>
</dbReference>
<dbReference type="KEGG" id="krh:KRH_01040"/>
<dbReference type="GO" id="GO:0042910">
    <property type="term" value="F:xenobiotic transmembrane transporter activity"/>
    <property type="evidence" value="ECO:0007669"/>
    <property type="project" value="InterPro"/>
</dbReference>
<feature type="region of interest" description="Disordered" evidence="8">
    <location>
        <begin position="1"/>
        <end position="57"/>
    </location>
</feature>
<dbReference type="PIRSF" id="PIRSF006603">
    <property type="entry name" value="DinF"/>
    <property type="match status" value="1"/>
</dbReference>
<feature type="transmembrane region" description="Helical" evidence="9">
    <location>
        <begin position="294"/>
        <end position="312"/>
    </location>
</feature>
<keyword evidence="4" id="KW-1003">Cell membrane</keyword>
<feature type="transmembrane region" description="Helical" evidence="9">
    <location>
        <begin position="324"/>
        <end position="344"/>
    </location>
</feature>
<evidence type="ECO:0000256" key="1">
    <source>
        <dbReference type="ARBA" id="ARBA00004651"/>
    </source>
</evidence>
<comment type="subcellular location">
    <subcellularLocation>
        <location evidence="1">Cell membrane</location>
        <topology evidence="1">Multi-pass membrane protein</topology>
    </subcellularLocation>
</comment>
<evidence type="ECO:0000256" key="9">
    <source>
        <dbReference type="SAM" id="Phobius"/>
    </source>
</evidence>
<dbReference type="PANTHER" id="PTHR42893">
    <property type="entry name" value="PROTEIN DETOXIFICATION 44, CHLOROPLASTIC-RELATED"/>
    <property type="match status" value="1"/>
</dbReference>
<keyword evidence="5 9" id="KW-0812">Transmembrane</keyword>
<dbReference type="InterPro" id="IPR002528">
    <property type="entry name" value="MATE_fam"/>
</dbReference>
<feature type="transmembrane region" description="Helical" evidence="9">
    <location>
        <begin position="468"/>
        <end position="489"/>
    </location>
</feature>
<accession>B2GK52</accession>
<comment type="similarity">
    <text evidence="2">Belongs to the multi antimicrobial extrusion (MATE) (TC 2.A.66.1) family.</text>
</comment>
<keyword evidence="11" id="KW-1185">Reference proteome</keyword>
<feature type="compositionally biased region" description="Low complexity" evidence="8">
    <location>
        <begin position="42"/>
        <end position="57"/>
    </location>
</feature>
<evidence type="ECO:0000256" key="7">
    <source>
        <dbReference type="ARBA" id="ARBA00023136"/>
    </source>
</evidence>